<comment type="caution">
    <text evidence="5">The sequence shown here is derived from an EMBL/GenBank/DDBJ whole genome shotgun (WGS) entry which is preliminary data.</text>
</comment>
<dbReference type="InterPro" id="IPR016032">
    <property type="entry name" value="Sig_transdc_resp-reg_C-effctor"/>
</dbReference>
<feature type="domain" description="HTH luxR-type" evidence="4">
    <location>
        <begin position="206"/>
        <end position="271"/>
    </location>
</feature>
<dbReference type="CDD" id="cd06170">
    <property type="entry name" value="LuxR_C_like"/>
    <property type="match status" value="1"/>
</dbReference>
<dbReference type="Gene3D" id="1.10.10.10">
    <property type="entry name" value="Winged helix-like DNA-binding domain superfamily/Winged helix DNA-binding domain"/>
    <property type="match status" value="1"/>
</dbReference>
<dbReference type="GO" id="GO:0003677">
    <property type="term" value="F:DNA binding"/>
    <property type="evidence" value="ECO:0007669"/>
    <property type="project" value="UniProtKB-KW"/>
</dbReference>
<dbReference type="PRINTS" id="PR00038">
    <property type="entry name" value="HTHLUXR"/>
</dbReference>
<dbReference type="Proteomes" id="UP000317977">
    <property type="component" value="Unassembled WGS sequence"/>
</dbReference>
<proteinExistence type="predicted"/>
<dbReference type="Gene3D" id="3.30.450.20">
    <property type="entry name" value="PAS domain"/>
    <property type="match status" value="1"/>
</dbReference>
<dbReference type="AlphaFoldDB" id="A0A5C6F787"/>
<accession>A0A5C6F787</accession>
<evidence type="ECO:0000259" key="4">
    <source>
        <dbReference type="PROSITE" id="PS50043"/>
    </source>
</evidence>
<gene>
    <name evidence="5" type="primary">nreC_1</name>
    <name evidence="5" type="ORF">Poly59_26480</name>
</gene>
<dbReference type="EMBL" id="SJPX01000002">
    <property type="protein sequence ID" value="TWU56344.1"/>
    <property type="molecule type" value="Genomic_DNA"/>
</dbReference>
<evidence type="ECO:0000313" key="6">
    <source>
        <dbReference type="Proteomes" id="UP000317977"/>
    </source>
</evidence>
<dbReference type="PROSITE" id="PS50043">
    <property type="entry name" value="HTH_LUXR_2"/>
    <property type="match status" value="1"/>
</dbReference>
<keyword evidence="1" id="KW-0805">Transcription regulation</keyword>
<keyword evidence="3" id="KW-0804">Transcription</keyword>
<sequence length="284" mass="31882">MSHQRNSFHRDTQYIGMGQDVDYESIHPFFGDLLDLHRQDSIFIPSHRITMSSESPQDNSTSARSDIRIDPPAYDPTSIWAALSCTPGIGVSITDVEGRLIFVNDTSMVLFSQATKLDYLGKRISDYHSSEFVGERLAMIRRVVDENRPLSIHHIYHGQRIESTVWPIRDKRPPYDRVIVISHSQVISTNSVQTGAVEVVSSQFINLGELDILSNREFEVLVLLGHGMSVPSIAKALHRSPKTVERHKSSISQKLNVSGQAEIVSIVTSIGLKIEDVRLKRLPS</sequence>
<evidence type="ECO:0000256" key="1">
    <source>
        <dbReference type="ARBA" id="ARBA00023015"/>
    </source>
</evidence>
<dbReference type="SUPFAM" id="SSF55785">
    <property type="entry name" value="PYP-like sensor domain (PAS domain)"/>
    <property type="match status" value="1"/>
</dbReference>
<reference evidence="5 6" key="1">
    <citation type="submission" date="2019-02" db="EMBL/GenBank/DDBJ databases">
        <title>Deep-cultivation of Planctomycetes and their phenomic and genomic characterization uncovers novel biology.</title>
        <authorList>
            <person name="Wiegand S."/>
            <person name="Jogler M."/>
            <person name="Boedeker C."/>
            <person name="Pinto D."/>
            <person name="Vollmers J."/>
            <person name="Rivas-Marin E."/>
            <person name="Kohn T."/>
            <person name="Peeters S.H."/>
            <person name="Heuer A."/>
            <person name="Rast P."/>
            <person name="Oberbeckmann S."/>
            <person name="Bunk B."/>
            <person name="Jeske O."/>
            <person name="Meyerdierks A."/>
            <person name="Storesund J.E."/>
            <person name="Kallscheuer N."/>
            <person name="Luecker S."/>
            <person name="Lage O.M."/>
            <person name="Pohl T."/>
            <person name="Merkel B.J."/>
            <person name="Hornburger P."/>
            <person name="Mueller R.-W."/>
            <person name="Bruemmer F."/>
            <person name="Labrenz M."/>
            <person name="Spormann A.M."/>
            <person name="Op Den Camp H."/>
            <person name="Overmann J."/>
            <person name="Amann R."/>
            <person name="Jetten M.S.M."/>
            <person name="Mascher T."/>
            <person name="Medema M.H."/>
            <person name="Devos D.P."/>
            <person name="Kaster A.-K."/>
            <person name="Ovreas L."/>
            <person name="Rohde M."/>
            <person name="Galperin M.Y."/>
            <person name="Jogler C."/>
        </authorList>
    </citation>
    <scope>NUCLEOTIDE SEQUENCE [LARGE SCALE GENOMIC DNA]</scope>
    <source>
        <strain evidence="5 6">Poly59</strain>
    </source>
</reference>
<evidence type="ECO:0000313" key="5">
    <source>
        <dbReference type="EMBL" id="TWU56344.1"/>
    </source>
</evidence>
<keyword evidence="2" id="KW-0238">DNA-binding</keyword>
<keyword evidence="6" id="KW-1185">Reference proteome</keyword>
<dbReference type="PANTHER" id="PTHR44688">
    <property type="entry name" value="DNA-BINDING TRANSCRIPTIONAL ACTIVATOR DEVR_DOSR"/>
    <property type="match status" value="1"/>
</dbReference>
<protein>
    <submittedName>
        <fullName evidence="5">Oxygen regulatory protein NreC</fullName>
    </submittedName>
</protein>
<dbReference type="InterPro" id="IPR036388">
    <property type="entry name" value="WH-like_DNA-bd_sf"/>
</dbReference>
<dbReference type="SUPFAM" id="SSF46894">
    <property type="entry name" value="C-terminal effector domain of the bipartite response regulators"/>
    <property type="match status" value="1"/>
</dbReference>
<dbReference type="PROSITE" id="PS00622">
    <property type="entry name" value="HTH_LUXR_1"/>
    <property type="match status" value="1"/>
</dbReference>
<dbReference type="InterPro" id="IPR000792">
    <property type="entry name" value="Tscrpt_reg_LuxR_C"/>
</dbReference>
<dbReference type="SMART" id="SM00421">
    <property type="entry name" value="HTH_LUXR"/>
    <property type="match status" value="1"/>
</dbReference>
<dbReference type="InterPro" id="IPR035965">
    <property type="entry name" value="PAS-like_dom_sf"/>
</dbReference>
<dbReference type="GO" id="GO:0006355">
    <property type="term" value="P:regulation of DNA-templated transcription"/>
    <property type="evidence" value="ECO:0007669"/>
    <property type="project" value="InterPro"/>
</dbReference>
<dbReference type="Pfam" id="PF00196">
    <property type="entry name" value="GerE"/>
    <property type="match status" value="1"/>
</dbReference>
<dbReference type="PANTHER" id="PTHR44688:SF16">
    <property type="entry name" value="DNA-BINDING TRANSCRIPTIONAL ACTIVATOR DEVR_DOSR"/>
    <property type="match status" value="1"/>
</dbReference>
<evidence type="ECO:0000256" key="2">
    <source>
        <dbReference type="ARBA" id="ARBA00023125"/>
    </source>
</evidence>
<name>A0A5C6F787_9BACT</name>
<organism evidence="5 6">
    <name type="scientific">Rubripirellula reticaptiva</name>
    <dbReference type="NCBI Taxonomy" id="2528013"/>
    <lineage>
        <taxon>Bacteria</taxon>
        <taxon>Pseudomonadati</taxon>
        <taxon>Planctomycetota</taxon>
        <taxon>Planctomycetia</taxon>
        <taxon>Pirellulales</taxon>
        <taxon>Pirellulaceae</taxon>
        <taxon>Rubripirellula</taxon>
    </lineage>
</organism>
<evidence type="ECO:0000256" key="3">
    <source>
        <dbReference type="ARBA" id="ARBA00023163"/>
    </source>
</evidence>